<keyword evidence="3" id="KW-1185">Reference proteome</keyword>
<protein>
    <recommendedName>
        <fullName evidence="1">DUF397 domain-containing protein</fullName>
    </recommendedName>
</protein>
<accession>A0A0P4RGW0</accession>
<name>A0A0P4RGW0_9ACTN</name>
<evidence type="ECO:0000313" key="3">
    <source>
        <dbReference type="Proteomes" id="UP000048965"/>
    </source>
</evidence>
<comment type="caution">
    <text evidence="2">The sequence shown here is derived from an EMBL/GenBank/DDBJ whole genome shotgun (WGS) entry which is preliminary data.</text>
</comment>
<proteinExistence type="predicted"/>
<dbReference type="EMBL" id="BBNO01000017">
    <property type="protein sequence ID" value="GAO13020.1"/>
    <property type="molecule type" value="Genomic_DNA"/>
</dbReference>
<reference evidence="3" key="1">
    <citation type="submission" date="2014-09" db="EMBL/GenBank/DDBJ databases">
        <title>Whole genome shotgun sequence of Streptomyces sp. NBRC 110027.</title>
        <authorList>
            <person name="Komaki H."/>
            <person name="Ichikawa N."/>
            <person name="Katano-Makiyama Y."/>
            <person name="Hosoyama A."/>
            <person name="Hashimoto M."/>
            <person name="Uohara A."/>
            <person name="Kitahashi Y."/>
            <person name="Ohji S."/>
            <person name="Kimura A."/>
            <person name="Yamazoe A."/>
            <person name="Igarashi Y."/>
            <person name="Fujita N."/>
        </authorList>
    </citation>
    <scope>NUCLEOTIDE SEQUENCE [LARGE SCALE GENOMIC DNA]</scope>
    <source>
        <strain evidence="3">NBRC 110027</strain>
    </source>
</reference>
<feature type="domain" description="DUF397" evidence="1">
    <location>
        <begin position="10"/>
        <end position="59"/>
    </location>
</feature>
<dbReference type="Proteomes" id="UP000048965">
    <property type="component" value="Unassembled WGS sequence"/>
</dbReference>
<reference evidence="2 3" key="2">
    <citation type="journal article" date="2015" name="Stand. Genomic Sci.">
        <title>Draft genome sequence of marine-derived Streptomyces sp. TP-A0598, a producer of anti-MRSA antibiotic lydicamycins.</title>
        <authorList>
            <person name="Komaki H."/>
            <person name="Ichikawa N."/>
            <person name="Hosoyama A."/>
            <person name="Fujita N."/>
            <person name="Igarashi Y."/>
        </authorList>
    </citation>
    <scope>NUCLEOTIDE SEQUENCE [LARGE SCALE GENOMIC DNA]</scope>
    <source>
        <strain evidence="2 3">NBRC 110027</strain>
    </source>
</reference>
<evidence type="ECO:0000259" key="1">
    <source>
        <dbReference type="Pfam" id="PF04149"/>
    </source>
</evidence>
<dbReference type="AlphaFoldDB" id="A0A0P4RGW0"/>
<evidence type="ECO:0000313" key="2">
    <source>
        <dbReference type="EMBL" id="GAO13020.1"/>
    </source>
</evidence>
<gene>
    <name evidence="2" type="ORF">TPA0598_17_00010</name>
</gene>
<dbReference type="InterPro" id="IPR007278">
    <property type="entry name" value="DUF397"/>
</dbReference>
<organism evidence="2 3">
    <name type="scientific">Streptomyces lydicamycinicus</name>
    <dbReference type="NCBI Taxonomy" id="1546107"/>
    <lineage>
        <taxon>Bacteria</taxon>
        <taxon>Bacillati</taxon>
        <taxon>Actinomycetota</taxon>
        <taxon>Actinomycetes</taxon>
        <taxon>Kitasatosporales</taxon>
        <taxon>Streptomycetaceae</taxon>
        <taxon>Streptomyces</taxon>
    </lineage>
</organism>
<sequence length="64" mass="6909">MLPDQQWRDAEFIKSSHSDPDNCVFVARPGAGPVAVRDGKLPTGPMITAGRAPWTAFVAWIGQS</sequence>
<dbReference type="Pfam" id="PF04149">
    <property type="entry name" value="DUF397"/>
    <property type="match status" value="1"/>
</dbReference>